<keyword evidence="2" id="KW-1185">Reference proteome</keyword>
<gene>
    <name evidence="1" type="ORF">HHI36_021139</name>
</gene>
<dbReference type="Proteomes" id="UP001516400">
    <property type="component" value="Unassembled WGS sequence"/>
</dbReference>
<proteinExistence type="predicted"/>
<organism evidence="1 2">
    <name type="scientific">Cryptolaemus montrouzieri</name>
    <dbReference type="NCBI Taxonomy" id="559131"/>
    <lineage>
        <taxon>Eukaryota</taxon>
        <taxon>Metazoa</taxon>
        <taxon>Ecdysozoa</taxon>
        <taxon>Arthropoda</taxon>
        <taxon>Hexapoda</taxon>
        <taxon>Insecta</taxon>
        <taxon>Pterygota</taxon>
        <taxon>Neoptera</taxon>
        <taxon>Endopterygota</taxon>
        <taxon>Coleoptera</taxon>
        <taxon>Polyphaga</taxon>
        <taxon>Cucujiformia</taxon>
        <taxon>Coccinelloidea</taxon>
        <taxon>Coccinellidae</taxon>
        <taxon>Scymninae</taxon>
        <taxon>Scymnini</taxon>
        <taxon>Cryptolaemus</taxon>
    </lineage>
</organism>
<evidence type="ECO:0000313" key="2">
    <source>
        <dbReference type="Proteomes" id="UP001516400"/>
    </source>
</evidence>
<protein>
    <submittedName>
        <fullName evidence="1">Uncharacterized protein</fullName>
    </submittedName>
</protein>
<comment type="caution">
    <text evidence="1">The sequence shown here is derived from an EMBL/GenBank/DDBJ whole genome shotgun (WGS) entry which is preliminary data.</text>
</comment>
<reference evidence="1 2" key="1">
    <citation type="journal article" date="2021" name="BMC Biol.">
        <title>Horizontally acquired antibacterial genes associated with adaptive radiation of ladybird beetles.</title>
        <authorList>
            <person name="Li H.S."/>
            <person name="Tang X.F."/>
            <person name="Huang Y.H."/>
            <person name="Xu Z.Y."/>
            <person name="Chen M.L."/>
            <person name="Du X.Y."/>
            <person name="Qiu B.Y."/>
            <person name="Chen P.T."/>
            <person name="Zhang W."/>
            <person name="Slipinski A."/>
            <person name="Escalona H.E."/>
            <person name="Waterhouse R.M."/>
            <person name="Zwick A."/>
            <person name="Pang H."/>
        </authorList>
    </citation>
    <scope>NUCLEOTIDE SEQUENCE [LARGE SCALE GENOMIC DNA]</scope>
    <source>
        <strain evidence="1">SYSU2018</strain>
    </source>
</reference>
<evidence type="ECO:0000313" key="1">
    <source>
        <dbReference type="EMBL" id="KAL3270603.1"/>
    </source>
</evidence>
<dbReference type="AlphaFoldDB" id="A0ABD2MVW0"/>
<accession>A0ABD2MVW0</accession>
<sequence length="183" mass="21235">MDKFHVQNYIDMSEKENVINPGDYEYSESVRRTKKNYTTKIHVLEKPSQEINFHLEGPSILKKIKSGVITFTRPKTVPPNLNRRVSLCRGENNGAEVTDIPMTSRELDNRSSHTNLTKLYQTSREPHPPLTYKEVEDIQKSGSKHDETMSVHINKMKDGIQRLQEITQKFNCTENYKKISITL</sequence>
<name>A0ABD2MVW0_9CUCU</name>
<dbReference type="EMBL" id="JABFTP020000042">
    <property type="protein sequence ID" value="KAL3270603.1"/>
    <property type="molecule type" value="Genomic_DNA"/>
</dbReference>